<dbReference type="Gene3D" id="1.20.1250.20">
    <property type="entry name" value="MFS general substrate transporter like domains"/>
    <property type="match status" value="1"/>
</dbReference>
<feature type="domain" description="Major facilitator superfamily (MFS) profile" evidence="7">
    <location>
        <begin position="47"/>
        <end position="442"/>
    </location>
</feature>
<dbReference type="SUPFAM" id="SSF103473">
    <property type="entry name" value="MFS general substrate transporter"/>
    <property type="match status" value="1"/>
</dbReference>
<dbReference type="InterPro" id="IPR011701">
    <property type="entry name" value="MFS"/>
</dbReference>
<gene>
    <name evidence="8" type="primary">ampG</name>
    <name evidence="8" type="ORF">SAMEA1982600_01806</name>
</gene>
<evidence type="ECO:0000256" key="4">
    <source>
        <dbReference type="ARBA" id="ARBA00022989"/>
    </source>
</evidence>
<evidence type="ECO:0000313" key="9">
    <source>
        <dbReference type="Proteomes" id="UP000077037"/>
    </source>
</evidence>
<dbReference type="FunFam" id="1.20.1250.20:FF:000072">
    <property type="entry name" value="Muropeptide transporter AmpG"/>
    <property type="match status" value="1"/>
</dbReference>
<dbReference type="PANTHER" id="PTHR12778">
    <property type="entry name" value="SOLUTE CARRIER FAMILY 33 ACETYL-COA TRANSPORTER -RELATED"/>
    <property type="match status" value="1"/>
</dbReference>
<evidence type="ECO:0000256" key="2">
    <source>
        <dbReference type="ARBA" id="ARBA00022448"/>
    </source>
</evidence>
<dbReference type="Pfam" id="PF07690">
    <property type="entry name" value="MFS_1"/>
    <property type="match status" value="1"/>
</dbReference>
<evidence type="ECO:0000313" key="8">
    <source>
        <dbReference type="EMBL" id="SAI22645.1"/>
    </source>
</evidence>
<keyword evidence="2" id="KW-0813">Transport</keyword>
<dbReference type="CDD" id="cd17486">
    <property type="entry name" value="MFS_AmpG_like"/>
    <property type="match status" value="1"/>
</dbReference>
<organism evidence="8 9">
    <name type="scientific">Bordetella ansorpii</name>
    <dbReference type="NCBI Taxonomy" id="288768"/>
    <lineage>
        <taxon>Bacteria</taxon>
        <taxon>Pseudomonadati</taxon>
        <taxon>Pseudomonadota</taxon>
        <taxon>Betaproteobacteria</taxon>
        <taxon>Burkholderiales</taxon>
        <taxon>Alcaligenaceae</taxon>
        <taxon>Bordetella</taxon>
    </lineage>
</organism>
<comment type="subcellular location">
    <subcellularLocation>
        <location evidence="1">Membrane</location>
        <topology evidence="1">Multi-pass membrane protein</topology>
    </subcellularLocation>
</comment>
<dbReference type="PANTHER" id="PTHR12778:SF10">
    <property type="entry name" value="MAJOR FACILITATOR SUPERFAMILY DOMAIN-CONTAINING PROTEIN 3"/>
    <property type="match status" value="1"/>
</dbReference>
<evidence type="ECO:0000259" key="7">
    <source>
        <dbReference type="PROSITE" id="PS50850"/>
    </source>
</evidence>
<keyword evidence="5 6" id="KW-0472">Membrane</keyword>
<dbReference type="InterPro" id="IPR004752">
    <property type="entry name" value="AmpG_permease/AT-1"/>
</dbReference>
<evidence type="ECO:0000256" key="3">
    <source>
        <dbReference type="ARBA" id="ARBA00022692"/>
    </source>
</evidence>
<dbReference type="NCBIfam" id="NF008867">
    <property type="entry name" value="PRK11902.1"/>
    <property type="match status" value="1"/>
</dbReference>
<feature type="transmembrane region" description="Helical" evidence="6">
    <location>
        <begin position="388"/>
        <end position="410"/>
    </location>
</feature>
<dbReference type="GO" id="GO:0022857">
    <property type="term" value="F:transmembrane transporter activity"/>
    <property type="evidence" value="ECO:0007669"/>
    <property type="project" value="InterPro"/>
</dbReference>
<feature type="transmembrane region" description="Helical" evidence="6">
    <location>
        <begin position="325"/>
        <end position="344"/>
    </location>
</feature>
<name>A0A157NMZ1_9BORD</name>
<feature type="transmembrane region" description="Helical" evidence="6">
    <location>
        <begin position="141"/>
        <end position="162"/>
    </location>
</feature>
<evidence type="ECO:0000256" key="6">
    <source>
        <dbReference type="SAM" id="Phobius"/>
    </source>
</evidence>
<dbReference type="InterPro" id="IPR036259">
    <property type="entry name" value="MFS_trans_sf"/>
</dbReference>
<feature type="transmembrane region" description="Helical" evidence="6">
    <location>
        <begin position="416"/>
        <end position="436"/>
    </location>
</feature>
<feature type="transmembrane region" description="Helical" evidence="6">
    <location>
        <begin position="300"/>
        <end position="318"/>
    </location>
</feature>
<dbReference type="InterPro" id="IPR020846">
    <property type="entry name" value="MFS_dom"/>
</dbReference>
<evidence type="ECO:0000256" key="1">
    <source>
        <dbReference type="ARBA" id="ARBA00004141"/>
    </source>
</evidence>
<feature type="transmembrane region" description="Helical" evidence="6">
    <location>
        <begin position="262"/>
        <end position="288"/>
    </location>
</feature>
<keyword evidence="4 6" id="KW-1133">Transmembrane helix</keyword>
<keyword evidence="3 6" id="KW-0812">Transmembrane</keyword>
<feature type="transmembrane region" description="Helical" evidence="6">
    <location>
        <begin position="350"/>
        <end position="376"/>
    </location>
</feature>
<feature type="transmembrane region" description="Helical" evidence="6">
    <location>
        <begin position="211"/>
        <end position="229"/>
    </location>
</feature>
<accession>A0A157NMZ1</accession>
<evidence type="ECO:0000256" key="5">
    <source>
        <dbReference type="ARBA" id="ARBA00023136"/>
    </source>
</evidence>
<reference evidence="8 9" key="1">
    <citation type="submission" date="2016-03" db="EMBL/GenBank/DDBJ databases">
        <authorList>
            <consortium name="Pathogen Informatics"/>
        </authorList>
    </citation>
    <scope>NUCLEOTIDE SEQUENCE [LARGE SCALE GENOMIC DNA]</scope>
    <source>
        <strain evidence="8 9">NCTC13364</strain>
    </source>
</reference>
<dbReference type="AlphaFoldDB" id="A0A157NMZ1"/>
<dbReference type="EMBL" id="FKBS01000014">
    <property type="protein sequence ID" value="SAI22645.1"/>
    <property type="molecule type" value="Genomic_DNA"/>
</dbReference>
<dbReference type="GO" id="GO:0016020">
    <property type="term" value="C:membrane"/>
    <property type="evidence" value="ECO:0007669"/>
    <property type="project" value="UniProtKB-SubCell"/>
</dbReference>
<feature type="transmembrane region" description="Helical" evidence="6">
    <location>
        <begin position="116"/>
        <end position="135"/>
    </location>
</feature>
<feature type="transmembrane region" description="Helical" evidence="6">
    <location>
        <begin position="183"/>
        <end position="205"/>
    </location>
</feature>
<sequence>MLPPFGNMPEPGQPGCWPRYRWRVVIADAEAPAAGAPAAGKVYLSRRVAPLLALGFASGLPLALTSGTLQAWATVENISLQQIGFLTLVGSAYTLKFLWAPLIDRYAPPFLGRRRGWILVTQLLLAVSIMGMGLMSPSSALMPLALLAVFVALLSATQDIAFDAYCTDVLRKEERGAGAAVKVLGYRVAMLVSAGLALILADSWLGWGNTYLLMGGLMLACVLATLWAPEPEAPVSAPRSLAVAVVEPLRDFFGRRGAMGMLLLIVLYKLGDAFAGALSTTFLIRGAGFSPTEVGEINKVMGLAATIIGALAGGSLMSRWGLYRSLLAFGLLQAVSNLGYWLIAVSPRSLWLMGAAVGVENLCGGLGTAAFVGLLMAMCKQQFSATQFALLSALSAVGRTYLAGPLTPWLVKSMGWPGFFLVTVAIALPGLVLLHLRRNEIATLEREGVN</sequence>
<dbReference type="PROSITE" id="PS50850">
    <property type="entry name" value="MFS"/>
    <property type="match status" value="1"/>
</dbReference>
<dbReference type="Proteomes" id="UP000077037">
    <property type="component" value="Unassembled WGS sequence"/>
</dbReference>
<feature type="transmembrane region" description="Helical" evidence="6">
    <location>
        <begin position="51"/>
        <end position="72"/>
    </location>
</feature>
<protein>
    <submittedName>
        <fullName evidence="8">Integral membrane signal transducer protein</fullName>
    </submittedName>
</protein>
<dbReference type="NCBIfam" id="TIGR00901">
    <property type="entry name" value="2A0125"/>
    <property type="match status" value="1"/>
</dbReference>
<proteinExistence type="predicted"/>
<feature type="transmembrane region" description="Helical" evidence="6">
    <location>
        <begin position="78"/>
        <end position="95"/>
    </location>
</feature>